<protein>
    <submittedName>
        <fullName evidence="1">Uncharacterized protein</fullName>
    </submittedName>
</protein>
<dbReference type="AlphaFoldDB" id="A0A1R3G788"/>
<name>A0A1R3G788_COCAP</name>
<reference evidence="1 2" key="1">
    <citation type="submission" date="2013-09" db="EMBL/GenBank/DDBJ databases">
        <title>Corchorus capsularis genome sequencing.</title>
        <authorList>
            <person name="Alam M."/>
            <person name="Haque M.S."/>
            <person name="Islam M.S."/>
            <person name="Emdad E.M."/>
            <person name="Islam M.M."/>
            <person name="Ahmed B."/>
            <person name="Halim A."/>
            <person name="Hossen Q.M.M."/>
            <person name="Hossain M.Z."/>
            <person name="Ahmed R."/>
            <person name="Khan M.M."/>
            <person name="Islam R."/>
            <person name="Rashid M.M."/>
            <person name="Khan S.A."/>
            <person name="Rahman M.S."/>
            <person name="Alam M."/>
        </authorList>
    </citation>
    <scope>NUCLEOTIDE SEQUENCE [LARGE SCALE GENOMIC DNA]</scope>
    <source>
        <strain evidence="2">cv. CVL-1</strain>
        <tissue evidence="1">Whole seedling</tissue>
    </source>
</reference>
<accession>A0A1R3G788</accession>
<sequence>MAKQKWTQMNKDSYKKKALFFNNLRRFVGSRVKGNQLVVLSLSLQVCHRGPMEWGDLKI</sequence>
<organism evidence="1 2">
    <name type="scientific">Corchorus capsularis</name>
    <name type="common">Jute</name>
    <dbReference type="NCBI Taxonomy" id="210143"/>
    <lineage>
        <taxon>Eukaryota</taxon>
        <taxon>Viridiplantae</taxon>
        <taxon>Streptophyta</taxon>
        <taxon>Embryophyta</taxon>
        <taxon>Tracheophyta</taxon>
        <taxon>Spermatophyta</taxon>
        <taxon>Magnoliopsida</taxon>
        <taxon>eudicotyledons</taxon>
        <taxon>Gunneridae</taxon>
        <taxon>Pentapetalae</taxon>
        <taxon>rosids</taxon>
        <taxon>malvids</taxon>
        <taxon>Malvales</taxon>
        <taxon>Malvaceae</taxon>
        <taxon>Grewioideae</taxon>
        <taxon>Apeibeae</taxon>
        <taxon>Corchorus</taxon>
    </lineage>
</organism>
<dbReference type="EMBL" id="AWWV01015074">
    <property type="protein sequence ID" value="OMO53943.1"/>
    <property type="molecule type" value="Genomic_DNA"/>
</dbReference>
<evidence type="ECO:0000313" key="1">
    <source>
        <dbReference type="EMBL" id="OMO53943.1"/>
    </source>
</evidence>
<dbReference type="Proteomes" id="UP000188268">
    <property type="component" value="Unassembled WGS sequence"/>
</dbReference>
<keyword evidence="2" id="KW-1185">Reference proteome</keyword>
<gene>
    <name evidence="1" type="ORF">CCACVL1_28192</name>
</gene>
<evidence type="ECO:0000313" key="2">
    <source>
        <dbReference type="Proteomes" id="UP000188268"/>
    </source>
</evidence>
<dbReference type="Gramene" id="OMO53943">
    <property type="protein sequence ID" value="OMO53943"/>
    <property type="gene ID" value="CCACVL1_28192"/>
</dbReference>
<comment type="caution">
    <text evidence="1">The sequence shown here is derived from an EMBL/GenBank/DDBJ whole genome shotgun (WGS) entry which is preliminary data.</text>
</comment>
<proteinExistence type="predicted"/>